<gene>
    <name evidence="2" type="ORF">Prubr_68770</name>
</gene>
<evidence type="ECO:0000313" key="2">
    <source>
        <dbReference type="EMBL" id="BCJ69856.1"/>
    </source>
</evidence>
<dbReference type="Pfam" id="PF01370">
    <property type="entry name" value="Epimerase"/>
    <property type="match status" value="1"/>
</dbReference>
<feature type="domain" description="NAD-dependent epimerase/dehydratase" evidence="1">
    <location>
        <begin position="5"/>
        <end position="226"/>
    </location>
</feature>
<protein>
    <submittedName>
        <fullName evidence="2">Nucleoside-diphosphate sugar epimerase</fullName>
    </submittedName>
</protein>
<dbReference type="Proteomes" id="UP000680866">
    <property type="component" value="Chromosome"/>
</dbReference>
<dbReference type="AlphaFoldDB" id="A0A810N8W7"/>
<dbReference type="InterPro" id="IPR050177">
    <property type="entry name" value="Lipid_A_modif_metabolic_enz"/>
</dbReference>
<sequence>MSGRIVVFGGSGFIGRQVCRVLAADPRVGVVVRPGRDRLDLLDGTVDALAELLREIRPDAVVNCTGALSGSGHDLIRANTAVTAKLVEAIAIAAPGIRFVRLGSAGEYGRVPSDTSVAEDDPTDPVSEYGVSHLAATRLLELASATGQVDGITVRVFNPIGPGLHEENMLGRAARLIHDARRSGAGSICLGPLSAYRDFVDVRDVAGGVVAALLAPEPGARVFNLASGRAVQSRDLVRLLAAEAGFTGGIQERAAAPGRSAAVDWMCGDGSRAARLLGWTPAYELPDSVKAVWAGVDER</sequence>
<reference evidence="2" key="1">
    <citation type="submission" date="2020-08" db="EMBL/GenBank/DDBJ databases">
        <title>Whole genome shotgun sequence of Polymorphospora rubra NBRC 101157.</title>
        <authorList>
            <person name="Komaki H."/>
            <person name="Tamura T."/>
        </authorList>
    </citation>
    <scope>NUCLEOTIDE SEQUENCE</scope>
    <source>
        <strain evidence="2">NBRC 101157</strain>
    </source>
</reference>
<dbReference type="InterPro" id="IPR001509">
    <property type="entry name" value="Epimerase_deHydtase"/>
</dbReference>
<keyword evidence="3" id="KW-1185">Reference proteome</keyword>
<dbReference type="RefSeq" id="WP_246568007.1">
    <property type="nucleotide sequence ID" value="NZ_AP023359.1"/>
</dbReference>
<dbReference type="SUPFAM" id="SSF51735">
    <property type="entry name" value="NAD(P)-binding Rossmann-fold domains"/>
    <property type="match status" value="1"/>
</dbReference>
<accession>A0A810N8W7</accession>
<proteinExistence type="predicted"/>
<dbReference type="EMBL" id="AP023359">
    <property type="protein sequence ID" value="BCJ69856.1"/>
    <property type="molecule type" value="Genomic_DNA"/>
</dbReference>
<evidence type="ECO:0000313" key="3">
    <source>
        <dbReference type="Proteomes" id="UP000680866"/>
    </source>
</evidence>
<organism evidence="2 3">
    <name type="scientific">Polymorphospora rubra</name>
    <dbReference type="NCBI Taxonomy" id="338584"/>
    <lineage>
        <taxon>Bacteria</taxon>
        <taxon>Bacillati</taxon>
        <taxon>Actinomycetota</taxon>
        <taxon>Actinomycetes</taxon>
        <taxon>Micromonosporales</taxon>
        <taxon>Micromonosporaceae</taxon>
        <taxon>Polymorphospora</taxon>
    </lineage>
</organism>
<dbReference type="KEGG" id="pry:Prubr_68770"/>
<evidence type="ECO:0000259" key="1">
    <source>
        <dbReference type="Pfam" id="PF01370"/>
    </source>
</evidence>
<dbReference type="Gene3D" id="3.40.50.720">
    <property type="entry name" value="NAD(P)-binding Rossmann-like Domain"/>
    <property type="match status" value="1"/>
</dbReference>
<dbReference type="InterPro" id="IPR036291">
    <property type="entry name" value="NAD(P)-bd_dom_sf"/>
</dbReference>
<name>A0A810N8W7_9ACTN</name>
<dbReference type="PANTHER" id="PTHR43245">
    <property type="entry name" value="BIFUNCTIONAL POLYMYXIN RESISTANCE PROTEIN ARNA"/>
    <property type="match status" value="1"/>
</dbReference>